<evidence type="ECO:0000313" key="8">
    <source>
        <dbReference type="EMBL" id="MBW4658758.1"/>
    </source>
</evidence>
<dbReference type="Pfam" id="PF00639">
    <property type="entry name" value="Rotamase"/>
    <property type="match status" value="1"/>
</dbReference>
<keyword evidence="3" id="KW-0732">Signal</keyword>
<dbReference type="AlphaFoldDB" id="A0A951QCC0"/>
<evidence type="ECO:0000256" key="3">
    <source>
        <dbReference type="ARBA" id="ARBA00022729"/>
    </source>
</evidence>
<dbReference type="InterPro" id="IPR027304">
    <property type="entry name" value="Trigger_fact/SurA_dom_sf"/>
</dbReference>
<dbReference type="EMBL" id="JAHHHD010000007">
    <property type="protein sequence ID" value="MBW4658758.1"/>
    <property type="molecule type" value="Genomic_DNA"/>
</dbReference>
<reference evidence="8" key="1">
    <citation type="submission" date="2021-05" db="EMBL/GenBank/DDBJ databases">
        <authorList>
            <person name="Pietrasiak N."/>
            <person name="Ward R."/>
            <person name="Stajich J.E."/>
            <person name="Kurbessoian T."/>
        </authorList>
    </citation>
    <scope>NUCLEOTIDE SEQUENCE</scope>
    <source>
        <strain evidence="8">UHER 2000/2452</strain>
    </source>
</reference>
<dbReference type="InterPro" id="IPR050245">
    <property type="entry name" value="PrsA_foldase"/>
</dbReference>
<reference evidence="8" key="2">
    <citation type="journal article" date="2022" name="Microbiol. Resour. Announc.">
        <title>Metagenome Sequencing to Explore Phylogenomics of Terrestrial Cyanobacteria.</title>
        <authorList>
            <person name="Ward R.D."/>
            <person name="Stajich J.E."/>
            <person name="Johansen J.R."/>
            <person name="Huntemann M."/>
            <person name="Clum A."/>
            <person name="Foster B."/>
            <person name="Foster B."/>
            <person name="Roux S."/>
            <person name="Palaniappan K."/>
            <person name="Varghese N."/>
            <person name="Mukherjee S."/>
            <person name="Reddy T.B.K."/>
            <person name="Daum C."/>
            <person name="Copeland A."/>
            <person name="Chen I.A."/>
            <person name="Ivanova N.N."/>
            <person name="Kyrpides N.C."/>
            <person name="Shapiro N."/>
            <person name="Eloe-Fadrosh E.A."/>
            <person name="Pietrasiak N."/>
        </authorList>
    </citation>
    <scope>NUCLEOTIDE SEQUENCE</scope>
    <source>
        <strain evidence="8">UHER 2000/2452</strain>
    </source>
</reference>
<accession>A0A951QCC0</accession>
<dbReference type="Proteomes" id="UP000757435">
    <property type="component" value="Unassembled WGS sequence"/>
</dbReference>
<dbReference type="EC" id="5.2.1.8" evidence="2"/>
<protein>
    <recommendedName>
        <fullName evidence="2">peptidylprolyl isomerase</fullName>
        <ecNumber evidence="2">5.2.1.8</ecNumber>
    </recommendedName>
</protein>
<dbReference type="GO" id="GO:0003755">
    <property type="term" value="F:peptidyl-prolyl cis-trans isomerase activity"/>
    <property type="evidence" value="ECO:0007669"/>
    <property type="project" value="UniProtKB-KW"/>
</dbReference>
<evidence type="ECO:0000259" key="7">
    <source>
        <dbReference type="PROSITE" id="PS50198"/>
    </source>
</evidence>
<keyword evidence="4 6" id="KW-0697">Rotamase</keyword>
<dbReference type="PANTHER" id="PTHR47245:SF1">
    <property type="entry name" value="FOLDASE PROTEIN PRSA"/>
    <property type="match status" value="1"/>
</dbReference>
<comment type="caution">
    <text evidence="8">The sequence shown here is derived from an EMBL/GenBank/DDBJ whole genome shotgun (WGS) entry which is preliminary data.</text>
</comment>
<sequence>MSVVLQVAGRSITADEMLPLMAGYQMLPQFVQEILIDQAIASIECDLEESTSAAQQFYTQNQITNDEELQAWLGRYGMVKAQLESLATRELRIEKFKQSTWGSKLESYFLSRKNQLDRVIYSLIRTQDVGTAQELYFRILEGEQSFAELARTYSQGPEAQTDGLIGPVELSVPHPVLAQLLSLSQPGQINPPTRVGEWLVLVRLEKFIPAQMDDAMRRRLLTECFNTWLQEQLSQIGSLAPGGSAAIFTAP</sequence>
<dbReference type="InterPro" id="IPR046357">
    <property type="entry name" value="PPIase_dom_sf"/>
</dbReference>
<feature type="domain" description="PpiC" evidence="7">
    <location>
        <begin position="114"/>
        <end position="206"/>
    </location>
</feature>
<keyword evidence="5 6" id="KW-0413">Isomerase</keyword>
<evidence type="ECO:0000256" key="5">
    <source>
        <dbReference type="ARBA" id="ARBA00023235"/>
    </source>
</evidence>
<dbReference type="PANTHER" id="PTHR47245">
    <property type="entry name" value="PEPTIDYLPROLYL ISOMERASE"/>
    <property type="match status" value="1"/>
</dbReference>
<evidence type="ECO:0000256" key="4">
    <source>
        <dbReference type="ARBA" id="ARBA00023110"/>
    </source>
</evidence>
<dbReference type="SUPFAM" id="SSF109998">
    <property type="entry name" value="Triger factor/SurA peptide-binding domain-like"/>
    <property type="match status" value="1"/>
</dbReference>
<organism evidence="8 9">
    <name type="scientific">Drouetiella hepatica Uher 2000/2452</name>
    <dbReference type="NCBI Taxonomy" id="904376"/>
    <lineage>
        <taxon>Bacteria</taxon>
        <taxon>Bacillati</taxon>
        <taxon>Cyanobacteriota</taxon>
        <taxon>Cyanophyceae</taxon>
        <taxon>Oculatellales</taxon>
        <taxon>Oculatellaceae</taxon>
        <taxon>Drouetiella</taxon>
    </lineage>
</organism>
<evidence type="ECO:0000313" key="9">
    <source>
        <dbReference type="Proteomes" id="UP000757435"/>
    </source>
</evidence>
<evidence type="ECO:0000256" key="2">
    <source>
        <dbReference type="ARBA" id="ARBA00013194"/>
    </source>
</evidence>
<dbReference type="PROSITE" id="PS50198">
    <property type="entry name" value="PPIC_PPIASE_2"/>
    <property type="match status" value="1"/>
</dbReference>
<proteinExistence type="predicted"/>
<dbReference type="Gene3D" id="3.10.50.40">
    <property type="match status" value="1"/>
</dbReference>
<dbReference type="InterPro" id="IPR000297">
    <property type="entry name" value="PPIase_PpiC"/>
</dbReference>
<gene>
    <name evidence="8" type="ORF">KME15_08790</name>
</gene>
<comment type="catalytic activity">
    <reaction evidence="1">
        <text>[protein]-peptidylproline (omega=180) = [protein]-peptidylproline (omega=0)</text>
        <dbReference type="Rhea" id="RHEA:16237"/>
        <dbReference type="Rhea" id="RHEA-COMP:10747"/>
        <dbReference type="Rhea" id="RHEA-COMP:10748"/>
        <dbReference type="ChEBI" id="CHEBI:83833"/>
        <dbReference type="ChEBI" id="CHEBI:83834"/>
        <dbReference type="EC" id="5.2.1.8"/>
    </reaction>
</comment>
<dbReference type="SUPFAM" id="SSF54534">
    <property type="entry name" value="FKBP-like"/>
    <property type="match status" value="1"/>
</dbReference>
<name>A0A951QCC0_9CYAN</name>
<evidence type="ECO:0000256" key="1">
    <source>
        <dbReference type="ARBA" id="ARBA00000971"/>
    </source>
</evidence>
<evidence type="ECO:0000256" key="6">
    <source>
        <dbReference type="PROSITE-ProRule" id="PRU00278"/>
    </source>
</evidence>